<dbReference type="RefSeq" id="WP_063948082.1">
    <property type="nucleotide sequence ID" value="NZ_LXPS01000008.1"/>
</dbReference>
<accession>A0A176XGP0</accession>
<dbReference type="Gene3D" id="1.10.10.10">
    <property type="entry name" value="Winged helix-like DNA-binding domain superfamily/Winged helix DNA-binding domain"/>
    <property type="match status" value="1"/>
</dbReference>
<dbReference type="GO" id="GO:0006351">
    <property type="term" value="P:DNA-templated transcription"/>
    <property type="evidence" value="ECO:0007669"/>
    <property type="project" value="TreeGrafter"/>
</dbReference>
<dbReference type="Pfam" id="PF00126">
    <property type="entry name" value="HTH_1"/>
    <property type="match status" value="1"/>
</dbReference>
<name>A0A176XGP0_AGRTU</name>
<comment type="caution">
    <text evidence="9">The sequence shown here is derived from an EMBL/GenBank/DDBJ whole genome shotgun (WGS) entry which is preliminary data.</text>
</comment>
<dbReference type="Pfam" id="PF03466">
    <property type="entry name" value="LysR_substrate"/>
    <property type="match status" value="1"/>
</dbReference>
<dbReference type="InterPro" id="IPR036388">
    <property type="entry name" value="WH-like_DNA-bd_sf"/>
</dbReference>
<dbReference type="Gene3D" id="3.40.190.290">
    <property type="match status" value="1"/>
</dbReference>
<evidence type="ECO:0000256" key="3">
    <source>
        <dbReference type="ARBA" id="ARBA00023125"/>
    </source>
</evidence>
<dbReference type="GO" id="GO:0003700">
    <property type="term" value="F:DNA-binding transcription factor activity"/>
    <property type="evidence" value="ECO:0007669"/>
    <property type="project" value="InterPro"/>
</dbReference>
<protein>
    <recommendedName>
        <fullName evidence="6">HTH-type transcriptional regulator TtuA</fullName>
    </recommendedName>
    <alternativeName>
        <fullName evidence="7">Tartrate utilization transcriptional regulator</fullName>
    </alternativeName>
</protein>
<proteinExistence type="inferred from homology"/>
<evidence type="ECO:0000259" key="8">
    <source>
        <dbReference type="PROSITE" id="PS50931"/>
    </source>
</evidence>
<dbReference type="InterPro" id="IPR000847">
    <property type="entry name" value="LysR_HTH_N"/>
</dbReference>
<feature type="domain" description="HTH lysR-type" evidence="8">
    <location>
        <begin position="1"/>
        <end position="60"/>
    </location>
</feature>
<keyword evidence="2" id="KW-0805">Transcription regulation</keyword>
<reference evidence="9 10" key="1">
    <citation type="submission" date="2016-05" db="EMBL/GenBank/DDBJ databases">
        <authorList>
            <person name="Lavstsen T."/>
            <person name="Jespersen J.S."/>
        </authorList>
    </citation>
    <scope>NUCLEOTIDE SEQUENCE [LARGE SCALE GENOMIC DNA]</scope>
    <source>
        <strain evidence="9 10">KCJ1736</strain>
    </source>
</reference>
<evidence type="ECO:0000256" key="6">
    <source>
        <dbReference type="ARBA" id="ARBA00067332"/>
    </source>
</evidence>
<dbReference type="SUPFAM" id="SSF46785">
    <property type="entry name" value="Winged helix' DNA-binding domain"/>
    <property type="match status" value="1"/>
</dbReference>
<keyword evidence="4" id="KW-0804">Transcription</keyword>
<dbReference type="PANTHER" id="PTHR30537:SF71">
    <property type="entry name" value="TRANSCRIPTIONAL REGULATORY PROTEIN"/>
    <property type="match status" value="1"/>
</dbReference>
<dbReference type="PROSITE" id="PS50931">
    <property type="entry name" value="HTH_LYSR"/>
    <property type="match status" value="1"/>
</dbReference>
<dbReference type="FunFam" id="1.10.10.10:FF:000001">
    <property type="entry name" value="LysR family transcriptional regulator"/>
    <property type="match status" value="1"/>
</dbReference>
<evidence type="ECO:0000256" key="7">
    <source>
        <dbReference type="ARBA" id="ARBA00083243"/>
    </source>
</evidence>
<organism evidence="9 10">
    <name type="scientific">Agrobacterium tumefaciens</name>
    <dbReference type="NCBI Taxonomy" id="358"/>
    <lineage>
        <taxon>Bacteria</taxon>
        <taxon>Pseudomonadati</taxon>
        <taxon>Pseudomonadota</taxon>
        <taxon>Alphaproteobacteria</taxon>
        <taxon>Hyphomicrobiales</taxon>
        <taxon>Rhizobiaceae</taxon>
        <taxon>Rhizobium/Agrobacterium group</taxon>
        <taxon>Agrobacterium</taxon>
        <taxon>Agrobacterium tumefaciens complex</taxon>
    </lineage>
</organism>
<comment type="similarity">
    <text evidence="1">Belongs to the LysR transcriptional regulatory family.</text>
</comment>
<evidence type="ECO:0000313" key="10">
    <source>
        <dbReference type="Proteomes" id="UP000077098"/>
    </source>
</evidence>
<gene>
    <name evidence="9" type="ORF">A7J57_15055</name>
</gene>
<dbReference type="EMBL" id="LXPS01000008">
    <property type="protein sequence ID" value="OAE47918.1"/>
    <property type="molecule type" value="Genomic_DNA"/>
</dbReference>
<dbReference type="InterPro" id="IPR005119">
    <property type="entry name" value="LysR_subst-bd"/>
</dbReference>
<evidence type="ECO:0000313" key="9">
    <source>
        <dbReference type="EMBL" id="OAE47918.1"/>
    </source>
</evidence>
<dbReference type="SUPFAM" id="SSF53850">
    <property type="entry name" value="Periplasmic binding protein-like II"/>
    <property type="match status" value="1"/>
</dbReference>
<dbReference type="Proteomes" id="UP000077098">
    <property type="component" value="Unassembled WGS sequence"/>
</dbReference>
<dbReference type="GO" id="GO:0043565">
    <property type="term" value="F:sequence-specific DNA binding"/>
    <property type="evidence" value="ECO:0007669"/>
    <property type="project" value="TreeGrafter"/>
</dbReference>
<dbReference type="InterPro" id="IPR036390">
    <property type="entry name" value="WH_DNA-bd_sf"/>
</dbReference>
<keyword evidence="3" id="KW-0238">DNA-binding</keyword>
<evidence type="ECO:0000256" key="5">
    <source>
        <dbReference type="ARBA" id="ARBA00054626"/>
    </source>
</evidence>
<evidence type="ECO:0000256" key="4">
    <source>
        <dbReference type="ARBA" id="ARBA00023163"/>
    </source>
</evidence>
<dbReference type="InterPro" id="IPR058163">
    <property type="entry name" value="LysR-type_TF_proteobact-type"/>
</dbReference>
<sequence>MDNRAGEMEVFVAAAELGSFSAAGRRLKLSPSAVSKLVTRIEDRLGTRLLARSTRLVTLTPEGEVYLARTRRILADIAETEQIVASGGKVVPRGLLRVNATLGFGERYLLPLAPEFLSLYPEIELDISLTDGVISLIEERTDIAIRSGAMGDSSLKAKKLKEVRRVIVASPAYIEQHGLPDTPQDLARHNCLSFNFSRSLNEWPFRDPASGDLYRLPVTGNASVNSGMAMRRLCLAGLGMGRMGEFHVKPDIEAGLLVPVLEDYNAEDLEVIHAVYAGHEHLAARVRAFIDFVAARAGRD</sequence>
<dbReference type="AlphaFoldDB" id="A0A176XGP0"/>
<dbReference type="PANTHER" id="PTHR30537">
    <property type="entry name" value="HTH-TYPE TRANSCRIPTIONAL REGULATOR"/>
    <property type="match status" value="1"/>
</dbReference>
<evidence type="ECO:0000256" key="1">
    <source>
        <dbReference type="ARBA" id="ARBA00009437"/>
    </source>
</evidence>
<comment type="function">
    <text evidence="5">Transcriptional regulator of the ttuABCDE tartrate utilization operon.</text>
</comment>
<evidence type="ECO:0000256" key="2">
    <source>
        <dbReference type="ARBA" id="ARBA00023015"/>
    </source>
</evidence>
<dbReference type="FunFam" id="3.40.190.290:FF:000001">
    <property type="entry name" value="Transcriptional regulator, LysR family"/>
    <property type="match status" value="1"/>
</dbReference>